<name>A0ABS5ABK5_9PSEU</name>
<keyword evidence="2" id="KW-1185">Reference proteome</keyword>
<sequence>MRTGLPEGEARAHARLGVAVTRGLLLDLLATGDLDAVTEAMAAFLRAAEREFARYSTTG</sequence>
<proteinExistence type="predicted"/>
<dbReference type="EMBL" id="JAGIOO010000001">
    <property type="protein sequence ID" value="MBP2473978.1"/>
    <property type="molecule type" value="Genomic_DNA"/>
</dbReference>
<evidence type="ECO:0000313" key="1">
    <source>
        <dbReference type="EMBL" id="MBP2473978.1"/>
    </source>
</evidence>
<accession>A0ABS5ABK5</accession>
<dbReference type="RefSeq" id="WP_209706945.1">
    <property type="nucleotide sequence ID" value="NZ_JAGIOO010000001.1"/>
</dbReference>
<gene>
    <name evidence="1" type="ORF">JOF53_002850</name>
</gene>
<dbReference type="Proteomes" id="UP001519363">
    <property type="component" value="Unassembled WGS sequence"/>
</dbReference>
<organism evidence="1 2">
    <name type="scientific">Crossiella equi</name>
    <dbReference type="NCBI Taxonomy" id="130796"/>
    <lineage>
        <taxon>Bacteria</taxon>
        <taxon>Bacillati</taxon>
        <taxon>Actinomycetota</taxon>
        <taxon>Actinomycetes</taxon>
        <taxon>Pseudonocardiales</taxon>
        <taxon>Pseudonocardiaceae</taxon>
        <taxon>Crossiella</taxon>
    </lineage>
</organism>
<reference evidence="1 2" key="1">
    <citation type="submission" date="2021-03" db="EMBL/GenBank/DDBJ databases">
        <title>Sequencing the genomes of 1000 actinobacteria strains.</title>
        <authorList>
            <person name="Klenk H.-P."/>
        </authorList>
    </citation>
    <scope>NUCLEOTIDE SEQUENCE [LARGE SCALE GENOMIC DNA]</scope>
    <source>
        <strain evidence="1 2">DSM 44580</strain>
    </source>
</reference>
<protein>
    <submittedName>
        <fullName evidence="1">Uncharacterized protein</fullName>
    </submittedName>
</protein>
<comment type="caution">
    <text evidence="1">The sequence shown here is derived from an EMBL/GenBank/DDBJ whole genome shotgun (WGS) entry which is preliminary data.</text>
</comment>
<evidence type="ECO:0000313" key="2">
    <source>
        <dbReference type="Proteomes" id="UP001519363"/>
    </source>
</evidence>